<sequence length="765" mass="86898">MTPTLRCRRYNSQISYINCVKQEIEKHFQGLQLLTNVQIISHLKKLNSFSRNRNAVDELKRSLNLIYSYNKKLERMLSPLSQDLNQLTYISENQKEILPLLKPLFGENSDNLSSFPSTLLSNKNFIDSSGGILTTNTKTCSDVGQQPCVRKDETNTITMNSLDNSITDNDNVSEADSDATMIPNDSNMDTSQCSSLIFNTGMLSNANFITTNSENICDDVIMDSQNSPKDKDIAKAFLTLPRVDQPSSCKKVFIFDSYSNVWKETEHHMSVDPSECLQNGIGPQKEYFQDTNTVTPDIFQKSDENVFKKPSNVSIKRKVSKSTLRKSYSENGQRGTIEASYSSGNNLLLTGRSGLSEEQKEISDTFGSLATGQNIVKTPTLSNQSLIINDTYKNQCGGNCQSKTKKATSQVKLNEDSGTTQYYTEKGIISDSFKGSSHSKKLTNTHQNVLYEQYKREVKNGNFNSELLINENPLLAISTMNSNTDVAIAQKTLVYKNLTPSKRHTEEIFNNLPDINNNARYCEQSHIKSFNNAPGKENKSFDVSEKSGQLQKFRPDSKIMSCNNEIDDLSRTFGEVLVLGQRHNKNNIFKKLLGGVEEEDMGSTEDPKVTLDLARKLRGTFTLQYNQMVRKMSEDLVEDKNSWEDIEEAMRQPEQMLIQVESILPQVIQASSTERRLNAEAEFKEYLQNNPHNFGPEDLLELDPCRIFCDNEARIEEIASVFRQQLREEERSQYPDVELDIKEDFDEIVEMLAWRKIVEDVIRVD</sequence>
<reference evidence="1" key="1">
    <citation type="submission" date="2022-03" db="EMBL/GenBank/DDBJ databases">
        <authorList>
            <person name="Sayadi A."/>
        </authorList>
    </citation>
    <scope>NUCLEOTIDE SEQUENCE</scope>
</reference>
<evidence type="ECO:0000313" key="1">
    <source>
        <dbReference type="EMBL" id="CAH1999789.1"/>
    </source>
</evidence>
<evidence type="ECO:0000313" key="2">
    <source>
        <dbReference type="Proteomes" id="UP001152888"/>
    </source>
</evidence>
<dbReference type="AlphaFoldDB" id="A0A9P0LRW7"/>
<name>A0A9P0LRW7_ACAOB</name>
<proteinExistence type="predicted"/>
<dbReference type="OrthoDB" id="10534821at2759"/>
<organism evidence="1 2">
    <name type="scientific">Acanthoscelides obtectus</name>
    <name type="common">Bean weevil</name>
    <name type="synonym">Bruchus obtectus</name>
    <dbReference type="NCBI Taxonomy" id="200917"/>
    <lineage>
        <taxon>Eukaryota</taxon>
        <taxon>Metazoa</taxon>
        <taxon>Ecdysozoa</taxon>
        <taxon>Arthropoda</taxon>
        <taxon>Hexapoda</taxon>
        <taxon>Insecta</taxon>
        <taxon>Pterygota</taxon>
        <taxon>Neoptera</taxon>
        <taxon>Endopterygota</taxon>
        <taxon>Coleoptera</taxon>
        <taxon>Polyphaga</taxon>
        <taxon>Cucujiformia</taxon>
        <taxon>Chrysomeloidea</taxon>
        <taxon>Chrysomelidae</taxon>
        <taxon>Bruchinae</taxon>
        <taxon>Bruchini</taxon>
        <taxon>Acanthoscelides</taxon>
    </lineage>
</organism>
<dbReference type="EMBL" id="CAKOFQ010007380">
    <property type="protein sequence ID" value="CAH1999789.1"/>
    <property type="molecule type" value="Genomic_DNA"/>
</dbReference>
<dbReference type="Proteomes" id="UP001152888">
    <property type="component" value="Unassembled WGS sequence"/>
</dbReference>
<protein>
    <submittedName>
        <fullName evidence="1">Uncharacterized protein</fullName>
    </submittedName>
</protein>
<gene>
    <name evidence="1" type="ORF">ACAOBT_LOCUS25177</name>
</gene>
<keyword evidence="2" id="KW-1185">Reference proteome</keyword>
<accession>A0A9P0LRW7</accession>
<comment type="caution">
    <text evidence="1">The sequence shown here is derived from an EMBL/GenBank/DDBJ whole genome shotgun (WGS) entry which is preliminary data.</text>
</comment>